<dbReference type="GO" id="GO:0120147">
    <property type="term" value="F:formylglycine-generating oxidase activity"/>
    <property type="evidence" value="ECO:0007669"/>
    <property type="project" value="TreeGrafter"/>
</dbReference>
<evidence type="ECO:0000256" key="1">
    <source>
        <dbReference type="SAM" id="SignalP"/>
    </source>
</evidence>
<dbReference type="InterPro" id="IPR016187">
    <property type="entry name" value="CTDL_fold"/>
</dbReference>
<dbReference type="InterPro" id="IPR042095">
    <property type="entry name" value="SUMF_sf"/>
</dbReference>
<evidence type="ECO:0000313" key="3">
    <source>
        <dbReference type="EMBL" id="ARU58061.1"/>
    </source>
</evidence>
<dbReference type="InterPro" id="IPR051043">
    <property type="entry name" value="Sulfatase_Mod_Factor_Kinase"/>
</dbReference>
<dbReference type="Proteomes" id="UP000196027">
    <property type="component" value="Chromosome"/>
</dbReference>
<dbReference type="SUPFAM" id="SSF56436">
    <property type="entry name" value="C-type lectin-like"/>
    <property type="match status" value="1"/>
</dbReference>
<keyword evidence="1" id="KW-0732">Signal</keyword>
<keyword evidence="4" id="KW-1185">Reference proteome</keyword>
<protein>
    <recommendedName>
        <fullName evidence="2">Sulfatase-modifying factor enzyme-like domain-containing protein</fullName>
    </recommendedName>
</protein>
<dbReference type="OrthoDB" id="9768004at2"/>
<organism evidence="3 4">
    <name type="scientific">Oleiphilus messinensis</name>
    <dbReference type="NCBI Taxonomy" id="141451"/>
    <lineage>
        <taxon>Bacteria</taxon>
        <taxon>Pseudomonadati</taxon>
        <taxon>Pseudomonadota</taxon>
        <taxon>Gammaproteobacteria</taxon>
        <taxon>Oceanospirillales</taxon>
        <taxon>Oleiphilaceae</taxon>
        <taxon>Oleiphilus</taxon>
    </lineage>
</organism>
<dbReference type="AlphaFoldDB" id="A0A1Y0IC69"/>
<reference evidence="3 4" key="1">
    <citation type="submission" date="2017-05" db="EMBL/GenBank/DDBJ databases">
        <title>Genomic insights into alkan degradation activity of Oleiphilus messinensis.</title>
        <authorList>
            <person name="Kozyavkin S.A."/>
            <person name="Slesarev A.I."/>
            <person name="Golyshin P.N."/>
            <person name="Korzhenkov A."/>
            <person name="Golyshina O.N."/>
            <person name="Toshchakov S.V."/>
        </authorList>
    </citation>
    <scope>NUCLEOTIDE SEQUENCE [LARGE SCALE GENOMIC DNA]</scope>
    <source>
        <strain evidence="3 4">ME102</strain>
    </source>
</reference>
<dbReference type="RefSeq" id="WP_087462885.1">
    <property type="nucleotide sequence ID" value="NZ_CP021425.1"/>
</dbReference>
<name>A0A1Y0IC69_9GAMM</name>
<feature type="signal peptide" evidence="1">
    <location>
        <begin position="1"/>
        <end position="20"/>
    </location>
</feature>
<accession>A0A1Y0IC69</accession>
<dbReference type="EMBL" id="CP021425">
    <property type="protein sequence ID" value="ARU58061.1"/>
    <property type="molecule type" value="Genomic_DNA"/>
</dbReference>
<feature type="domain" description="Sulfatase-modifying factor enzyme-like" evidence="2">
    <location>
        <begin position="46"/>
        <end position="276"/>
    </location>
</feature>
<dbReference type="Pfam" id="PF03781">
    <property type="entry name" value="FGE-sulfatase"/>
    <property type="match status" value="1"/>
</dbReference>
<dbReference type="PANTHER" id="PTHR23150:SF35">
    <property type="entry name" value="BLL6746 PROTEIN"/>
    <property type="match status" value="1"/>
</dbReference>
<gene>
    <name evidence="3" type="ORF">OLMES_4043</name>
</gene>
<evidence type="ECO:0000259" key="2">
    <source>
        <dbReference type="Pfam" id="PF03781"/>
    </source>
</evidence>
<feature type="chain" id="PRO_5012530545" description="Sulfatase-modifying factor enzyme-like domain-containing protein" evidence="1">
    <location>
        <begin position="21"/>
        <end position="280"/>
    </location>
</feature>
<dbReference type="Gene3D" id="3.90.1580.10">
    <property type="entry name" value="paralog of FGE (formylglycine-generating enzyme)"/>
    <property type="match status" value="1"/>
</dbReference>
<dbReference type="PANTHER" id="PTHR23150">
    <property type="entry name" value="SULFATASE MODIFYING FACTOR 1, 2"/>
    <property type="match status" value="1"/>
</dbReference>
<sequence length="280" mass="31105">MNLSTLVKVASLLGLSFLGAACSVQHEQINTWETVQDQLQLGYPGPKLVVIPKGTGWIGGVNFRSFQNESPEHKITVSKRFAIGQSEITFDEYDAFCKATNRKCPPDNGWGRGKQPVIKVSWIEAAAYTQWLSEQTGEVYRLPSEAEWEYAARAGQKTRYWWGDDYIQGVDHCDRDYEGCPEGTAVARPGVAGRFKANPFGLFDVTSNVAEWVLDCGNDSHVGAGVSVDPRLDGDCSQRILKGATWQNPQPNVHLSQRISIEKDYRSASVGFRVVREITD</sequence>
<evidence type="ECO:0000313" key="4">
    <source>
        <dbReference type="Proteomes" id="UP000196027"/>
    </source>
</evidence>
<proteinExistence type="predicted"/>
<dbReference type="KEGG" id="ome:OLMES_4043"/>
<dbReference type="InterPro" id="IPR005532">
    <property type="entry name" value="SUMF_dom"/>
</dbReference>